<dbReference type="KEGG" id="tnl:113494388"/>
<dbReference type="InterPro" id="IPR002300">
    <property type="entry name" value="aa-tRNA-synth_Ia"/>
</dbReference>
<dbReference type="GeneID" id="113494388"/>
<dbReference type="GO" id="GO:0005739">
    <property type="term" value="C:mitochondrion"/>
    <property type="evidence" value="ECO:0007669"/>
    <property type="project" value="TreeGrafter"/>
</dbReference>
<keyword evidence="1" id="KW-0436">Ligase</keyword>
<keyword evidence="7" id="KW-1185">Reference proteome</keyword>
<dbReference type="RefSeq" id="XP_026728505.1">
    <property type="nucleotide sequence ID" value="XM_026872704.1"/>
</dbReference>
<dbReference type="InterPro" id="IPR001412">
    <property type="entry name" value="aa-tRNA-synth_I_CS"/>
</dbReference>
<dbReference type="GO" id="GO:0004822">
    <property type="term" value="F:isoleucine-tRNA ligase activity"/>
    <property type="evidence" value="ECO:0007669"/>
    <property type="project" value="TreeGrafter"/>
</dbReference>
<reference evidence="8" key="1">
    <citation type="submission" date="2025-08" db="UniProtKB">
        <authorList>
            <consortium name="RefSeq"/>
        </authorList>
    </citation>
    <scope>IDENTIFICATION</scope>
</reference>
<name>A0A7E5VJN2_TRINI</name>
<protein>
    <submittedName>
        <fullName evidence="8">Isoleucine--tRNA ligase, mitochondrial-like</fullName>
    </submittedName>
</protein>
<dbReference type="Pfam" id="PF00133">
    <property type="entry name" value="tRNA-synt_1"/>
    <property type="match status" value="1"/>
</dbReference>
<keyword evidence="4" id="KW-0648">Protein biosynthesis</keyword>
<dbReference type="InterPro" id="IPR014729">
    <property type="entry name" value="Rossmann-like_a/b/a_fold"/>
</dbReference>
<dbReference type="GO" id="GO:0032543">
    <property type="term" value="P:mitochondrial translation"/>
    <property type="evidence" value="ECO:0007669"/>
    <property type="project" value="TreeGrafter"/>
</dbReference>
<dbReference type="AlphaFoldDB" id="A0A7E5VJN2"/>
<evidence type="ECO:0000259" key="6">
    <source>
        <dbReference type="Pfam" id="PF00133"/>
    </source>
</evidence>
<evidence type="ECO:0000313" key="7">
    <source>
        <dbReference type="Proteomes" id="UP000322000"/>
    </source>
</evidence>
<dbReference type="PANTHER" id="PTHR42765:SF1">
    <property type="entry name" value="ISOLEUCINE--TRNA LIGASE, MITOCHONDRIAL"/>
    <property type="match status" value="1"/>
</dbReference>
<organism evidence="7 8">
    <name type="scientific">Trichoplusia ni</name>
    <name type="common">Cabbage looper</name>
    <dbReference type="NCBI Taxonomy" id="7111"/>
    <lineage>
        <taxon>Eukaryota</taxon>
        <taxon>Metazoa</taxon>
        <taxon>Ecdysozoa</taxon>
        <taxon>Arthropoda</taxon>
        <taxon>Hexapoda</taxon>
        <taxon>Insecta</taxon>
        <taxon>Pterygota</taxon>
        <taxon>Neoptera</taxon>
        <taxon>Endopterygota</taxon>
        <taxon>Lepidoptera</taxon>
        <taxon>Glossata</taxon>
        <taxon>Ditrysia</taxon>
        <taxon>Noctuoidea</taxon>
        <taxon>Noctuidae</taxon>
        <taxon>Plusiinae</taxon>
        <taxon>Trichoplusia</taxon>
    </lineage>
</organism>
<sequence>MYLARNSNIIRNHNNKTLQKWFCVNCIRGKSTAAPKTKTYSHTILSPKTNFPARSNNAIKEQIQKTAQFAELYNWQRENLKGPEFVLHDGPPYANGDLHMGHAVNKIIKDINNRSQILQGNRVHYVPGWDCHGLPIELKALQKAKKSSKTNQISDPVHIRNIARTFALETVERQKDAVGD</sequence>
<dbReference type="SUPFAM" id="SSF52374">
    <property type="entry name" value="Nucleotidylyl transferase"/>
    <property type="match status" value="1"/>
</dbReference>
<dbReference type="GO" id="GO:0006428">
    <property type="term" value="P:isoleucyl-tRNA aminoacylation"/>
    <property type="evidence" value="ECO:0007669"/>
    <property type="project" value="TreeGrafter"/>
</dbReference>
<dbReference type="PANTHER" id="PTHR42765">
    <property type="entry name" value="SOLEUCYL-TRNA SYNTHETASE"/>
    <property type="match status" value="1"/>
</dbReference>
<dbReference type="PROSITE" id="PS00178">
    <property type="entry name" value="AA_TRNA_LIGASE_I"/>
    <property type="match status" value="1"/>
</dbReference>
<proteinExistence type="predicted"/>
<evidence type="ECO:0000256" key="1">
    <source>
        <dbReference type="ARBA" id="ARBA00022598"/>
    </source>
</evidence>
<keyword evidence="2" id="KW-0547">Nucleotide-binding</keyword>
<evidence type="ECO:0000256" key="5">
    <source>
        <dbReference type="ARBA" id="ARBA00023146"/>
    </source>
</evidence>
<dbReference type="GO" id="GO:0005524">
    <property type="term" value="F:ATP binding"/>
    <property type="evidence" value="ECO:0007669"/>
    <property type="project" value="UniProtKB-KW"/>
</dbReference>
<evidence type="ECO:0000256" key="2">
    <source>
        <dbReference type="ARBA" id="ARBA00022741"/>
    </source>
</evidence>
<keyword evidence="5" id="KW-0030">Aminoacyl-tRNA synthetase</keyword>
<feature type="domain" description="Aminoacyl-tRNA synthetase class Ia" evidence="6">
    <location>
        <begin position="72"/>
        <end position="178"/>
    </location>
</feature>
<dbReference type="Proteomes" id="UP000322000">
    <property type="component" value="Chromosome 5"/>
</dbReference>
<dbReference type="Gene3D" id="3.40.50.620">
    <property type="entry name" value="HUPs"/>
    <property type="match status" value="1"/>
</dbReference>
<gene>
    <name evidence="8" type="primary">LOC113494388</name>
</gene>
<keyword evidence="3" id="KW-0067">ATP-binding</keyword>
<evidence type="ECO:0000256" key="4">
    <source>
        <dbReference type="ARBA" id="ARBA00022917"/>
    </source>
</evidence>
<accession>A0A7E5VJN2</accession>
<dbReference type="InParanoid" id="A0A7E5VJN2"/>
<dbReference type="InterPro" id="IPR050081">
    <property type="entry name" value="Ile-tRNA_ligase"/>
</dbReference>
<evidence type="ECO:0000313" key="8">
    <source>
        <dbReference type="RefSeq" id="XP_026728505.1"/>
    </source>
</evidence>
<dbReference type="OrthoDB" id="10264412at2759"/>
<evidence type="ECO:0000256" key="3">
    <source>
        <dbReference type="ARBA" id="ARBA00022840"/>
    </source>
</evidence>